<dbReference type="OrthoDB" id="564699at2"/>
<dbReference type="Pfam" id="PF10983">
    <property type="entry name" value="DUF2793"/>
    <property type="match status" value="1"/>
</dbReference>
<dbReference type="AlphaFoldDB" id="A0A239HTW1"/>
<accession>A0A239HTW1</accession>
<reference evidence="1 2" key="1">
    <citation type="submission" date="2017-06" db="EMBL/GenBank/DDBJ databases">
        <authorList>
            <person name="Kim H.J."/>
            <person name="Triplett B.A."/>
        </authorList>
    </citation>
    <scope>NUCLEOTIDE SEQUENCE [LARGE SCALE GENOMIC DNA]</scope>
    <source>
        <strain evidence="1 2">DSM 11445</strain>
    </source>
</reference>
<evidence type="ECO:0000313" key="1">
    <source>
        <dbReference type="EMBL" id="SNS84685.1"/>
    </source>
</evidence>
<sequence length="250" mass="25783">MSDTTTNLLLPYILAAQAQKHVTHNEALRILDGLVQLSVLDRDLTAPPGSPNDGDRYIVGSGATGDWAGWDEDVALFTDGTWLRLPPRAGWLVWVQDEARALVWISAVWTPLDVAMGLLSQAASVDVARGALGSTTGIAVLEQTLAGLTGLAGPTVTSDIEIPDRAIVLGVSTRTATTITGATSYDCGIAGETSKFGGALGIAAGSTNIGVIGPQAFYADTPIQLTARGGSFTGGAVRIAIHYLTLGAPT</sequence>
<dbReference type="EMBL" id="FZON01000036">
    <property type="protein sequence ID" value="SNS84685.1"/>
    <property type="molecule type" value="Genomic_DNA"/>
</dbReference>
<name>A0A239HTW1_9RHOB</name>
<evidence type="ECO:0000313" key="2">
    <source>
        <dbReference type="Proteomes" id="UP000198440"/>
    </source>
</evidence>
<gene>
    <name evidence="1" type="ORF">SAMN04488078_103652</name>
</gene>
<organism evidence="1 2">
    <name type="scientific">Antarctobacter heliothermus</name>
    <dbReference type="NCBI Taxonomy" id="74033"/>
    <lineage>
        <taxon>Bacteria</taxon>
        <taxon>Pseudomonadati</taxon>
        <taxon>Pseudomonadota</taxon>
        <taxon>Alphaproteobacteria</taxon>
        <taxon>Rhodobacterales</taxon>
        <taxon>Roseobacteraceae</taxon>
        <taxon>Antarctobacter</taxon>
    </lineage>
</organism>
<proteinExistence type="predicted"/>
<protein>
    <submittedName>
        <fullName evidence="1">Uncharacterized protein</fullName>
    </submittedName>
</protein>
<dbReference type="Proteomes" id="UP000198440">
    <property type="component" value="Unassembled WGS sequence"/>
</dbReference>
<dbReference type="RefSeq" id="WP_089279033.1">
    <property type="nucleotide sequence ID" value="NZ_FZON01000036.1"/>
</dbReference>
<dbReference type="InterPro" id="IPR021251">
    <property type="entry name" value="DUF2793"/>
</dbReference>